<proteinExistence type="predicted"/>
<evidence type="ECO:0000313" key="5">
    <source>
        <dbReference type="Proteomes" id="UP000287962"/>
    </source>
</evidence>
<keyword evidence="5" id="KW-1185">Reference proteome</keyword>
<gene>
    <name evidence="3" type="ORF">CSW25_06670</name>
    <name evidence="2" type="ORF">CSW30_12215</name>
</gene>
<comment type="caution">
    <text evidence="2">The sequence shown here is derived from an EMBL/GenBank/DDBJ whole genome shotgun (WGS) entry which is preliminary data.</text>
</comment>
<dbReference type="RefSeq" id="WP_015717001.1">
    <property type="nucleotide sequence ID" value="NZ_PELX01000199.1"/>
</dbReference>
<dbReference type="EMBL" id="PEML01000199">
    <property type="protein sequence ID" value="RTI07180.1"/>
    <property type="molecule type" value="Genomic_DNA"/>
</dbReference>
<keyword evidence="1" id="KW-0175">Coiled coil</keyword>
<dbReference type="Proteomes" id="UP000287962">
    <property type="component" value="Unassembled WGS sequence"/>
</dbReference>
<dbReference type="AlphaFoldDB" id="A0A430ULQ2"/>
<protein>
    <submittedName>
        <fullName evidence="2">Uncharacterized protein</fullName>
    </submittedName>
</protein>
<feature type="coiled-coil region" evidence="1">
    <location>
        <begin position="20"/>
        <end position="47"/>
    </location>
</feature>
<evidence type="ECO:0000313" key="3">
    <source>
        <dbReference type="EMBL" id="RTI07180.1"/>
    </source>
</evidence>
<accession>A0A430ULQ2</accession>
<name>A0A430ULQ2_THESC</name>
<organism evidence="2 4">
    <name type="scientific">Thermus scotoductus</name>
    <dbReference type="NCBI Taxonomy" id="37636"/>
    <lineage>
        <taxon>Bacteria</taxon>
        <taxon>Thermotogati</taxon>
        <taxon>Deinococcota</taxon>
        <taxon>Deinococci</taxon>
        <taxon>Thermales</taxon>
        <taxon>Thermaceae</taxon>
        <taxon>Thermus</taxon>
    </lineage>
</organism>
<evidence type="ECO:0000313" key="2">
    <source>
        <dbReference type="EMBL" id="RTI05063.1"/>
    </source>
</evidence>
<reference evidence="4 5" key="2">
    <citation type="journal article" date="2019" name="Extremophiles">
        <title>Biogeography of thermophiles and predominance of Thermus scotoductus in domestic water heaters.</title>
        <authorList>
            <person name="Wilpiszeski R.L."/>
            <person name="Zhang Z."/>
            <person name="House C.H."/>
        </authorList>
    </citation>
    <scope>NUCLEOTIDE SEQUENCE [LARGE SCALE GENOMIC DNA]</scope>
    <source>
        <strain evidence="3 5">12_S12</strain>
        <strain evidence="2 4">17_S17</strain>
    </source>
</reference>
<evidence type="ECO:0000313" key="4">
    <source>
        <dbReference type="Proteomes" id="UP000287173"/>
    </source>
</evidence>
<evidence type="ECO:0000256" key="1">
    <source>
        <dbReference type="SAM" id="Coils"/>
    </source>
</evidence>
<reference evidence="3" key="1">
    <citation type="submission" date="2017-10" db="EMBL/GenBank/DDBJ databases">
        <authorList>
            <person name="Wilpiszeski R.L."/>
            <person name="Zhidan Z."/>
            <person name="House C.H."/>
        </authorList>
    </citation>
    <scope>NUCLEOTIDE SEQUENCE</scope>
    <source>
        <strain evidence="3">12_S12</strain>
    </source>
</reference>
<dbReference type="Proteomes" id="UP000287173">
    <property type="component" value="Unassembled WGS sequence"/>
</dbReference>
<dbReference type="EMBL" id="PEMG01000442">
    <property type="protein sequence ID" value="RTI05063.1"/>
    <property type="molecule type" value="Genomic_DNA"/>
</dbReference>
<sequence length="202" mass="22671">MGFFSRNRPKPKDAESDRMVEELRASLAKAQEEIAFLRSQNDRLSQEAAPALKENAVLRYELFKCQTDRQVLEFHLFGLRAELGGALALLARLAPGEPPKEQAVLQAFLDLMEVGRRLGVEVRELYEAEALAKRSLDGPQGFDPERFLRLRLVGILVAVERILGEEIRRAERPGEALAGFPEHLQELRQLLAKALSSWAGAN</sequence>